<dbReference type="Proteomes" id="UP000192611">
    <property type="component" value="Unassembled WGS sequence"/>
</dbReference>
<organism evidence="1 2">
    <name type="scientific">Candidatus Coatesbacteria bacterium 4484_99</name>
    <dbReference type="NCBI Taxonomy" id="1970774"/>
    <lineage>
        <taxon>Bacteria</taxon>
        <taxon>Candidatus Coatesiibacteriota</taxon>
    </lineage>
</organism>
<gene>
    <name evidence="1" type="ORF">B6D57_04435</name>
</gene>
<comment type="caution">
    <text evidence="1">The sequence shown here is derived from an EMBL/GenBank/DDBJ whole genome shotgun (WGS) entry which is preliminary data.</text>
</comment>
<sequence>MNDSGFNNPVNIFIMGDDGGYPDGDTGDDALWDVEVDTSGWSSGTYPAANWNSVALSNWGPLPNELYFCMHTYWSGGGYTFDFYTALEYDEHLPDPPGEDCGWMFVSGYWQTNTQYNSAYAGAWGLRFHTVETGAVEETSLGVIKALF</sequence>
<evidence type="ECO:0000313" key="2">
    <source>
        <dbReference type="Proteomes" id="UP000192611"/>
    </source>
</evidence>
<proteinExistence type="predicted"/>
<evidence type="ECO:0000313" key="1">
    <source>
        <dbReference type="EMBL" id="OQX90192.1"/>
    </source>
</evidence>
<dbReference type="AlphaFoldDB" id="A0A1W9S0L8"/>
<name>A0A1W9S0L8_9BACT</name>
<dbReference type="EMBL" id="NATQ01000091">
    <property type="protein sequence ID" value="OQX90192.1"/>
    <property type="molecule type" value="Genomic_DNA"/>
</dbReference>
<protein>
    <submittedName>
        <fullName evidence="1">Uncharacterized protein</fullName>
    </submittedName>
</protein>
<reference evidence="2" key="1">
    <citation type="submission" date="2017-03" db="EMBL/GenBank/DDBJ databases">
        <title>Novel pathways for hydrocarbon cycling and metabolic interdependencies in hydrothermal sediment communities.</title>
        <authorList>
            <person name="Dombrowski N."/>
            <person name="Seitz K."/>
            <person name="Teske A."/>
            <person name="Baker B."/>
        </authorList>
    </citation>
    <scope>NUCLEOTIDE SEQUENCE [LARGE SCALE GENOMIC DNA]</scope>
</reference>
<accession>A0A1W9S0L8</accession>